<feature type="domain" description="DUF5666" evidence="2">
    <location>
        <begin position="65"/>
        <end position="120"/>
    </location>
</feature>
<evidence type="ECO:0000256" key="1">
    <source>
        <dbReference type="SAM" id="SignalP"/>
    </source>
</evidence>
<feature type="signal peptide" evidence="1">
    <location>
        <begin position="1"/>
        <end position="19"/>
    </location>
</feature>
<dbReference type="AlphaFoldDB" id="A0A0G1FJE5"/>
<dbReference type="EMBL" id="LCFD01000005">
    <property type="protein sequence ID" value="KKS86983.1"/>
    <property type="molecule type" value="Genomic_DNA"/>
</dbReference>
<protein>
    <recommendedName>
        <fullName evidence="2">DUF5666 domain-containing protein</fullName>
    </recommendedName>
</protein>
<dbReference type="Pfam" id="PF18914">
    <property type="entry name" value="DUF5666"/>
    <property type="match status" value="2"/>
</dbReference>
<feature type="chain" id="PRO_5002536997" description="DUF5666 domain-containing protein" evidence="1">
    <location>
        <begin position="20"/>
        <end position="228"/>
    </location>
</feature>
<organism evidence="3 4">
    <name type="scientific">Candidatus Gottesmanbacteria bacterium GW2011_GWB1_43_11</name>
    <dbReference type="NCBI Taxonomy" id="1618446"/>
    <lineage>
        <taxon>Bacteria</taxon>
        <taxon>Candidatus Gottesmaniibacteriota</taxon>
    </lineage>
</organism>
<dbReference type="Proteomes" id="UP000034050">
    <property type="component" value="Unassembled WGS sequence"/>
</dbReference>
<accession>A0A0G1FJE5</accession>
<evidence type="ECO:0000259" key="2">
    <source>
        <dbReference type="Pfam" id="PF18914"/>
    </source>
</evidence>
<gene>
    <name evidence="3" type="ORF">UV61_C0005G0004</name>
</gene>
<evidence type="ECO:0000313" key="3">
    <source>
        <dbReference type="EMBL" id="KKS86983.1"/>
    </source>
</evidence>
<name>A0A0G1FJE5_9BACT</name>
<evidence type="ECO:0000313" key="4">
    <source>
        <dbReference type="Proteomes" id="UP000034050"/>
    </source>
</evidence>
<proteinExistence type="predicted"/>
<feature type="domain" description="DUF5666" evidence="2">
    <location>
        <begin position="155"/>
        <end position="200"/>
    </location>
</feature>
<keyword evidence="1" id="KW-0732">Signal</keyword>
<sequence>MKIKLVALFILLMTISSFLAVTASAESDDAKVKTNLNIKIATPPGILRKLGNINKVAILKDTELTAIAGATLTVSKDGKTYTINTDADTKFRRKFWGKSDLAEFTVGDKLNVIGKWEDDAKTTVDATLVRNLSIQKRHGVFFGEIKSKTDIGFTLESIKRGMQTVTVSDTTKYINRKGEAISFGDIAVGQRVRVRGLWDSIHATITEVTEIKDFSLPPHATPSASAVL</sequence>
<comment type="caution">
    <text evidence="3">The sequence shown here is derived from an EMBL/GenBank/DDBJ whole genome shotgun (WGS) entry which is preliminary data.</text>
</comment>
<dbReference type="STRING" id="1618446.UV61_C0005G0004"/>
<dbReference type="InterPro" id="IPR043724">
    <property type="entry name" value="DUF5666"/>
</dbReference>
<reference evidence="3 4" key="1">
    <citation type="journal article" date="2015" name="Nature">
        <title>rRNA introns, odd ribosomes, and small enigmatic genomes across a large radiation of phyla.</title>
        <authorList>
            <person name="Brown C.T."/>
            <person name="Hug L.A."/>
            <person name="Thomas B.C."/>
            <person name="Sharon I."/>
            <person name="Castelle C.J."/>
            <person name="Singh A."/>
            <person name="Wilkins M.J."/>
            <person name="Williams K.H."/>
            <person name="Banfield J.F."/>
        </authorList>
    </citation>
    <scope>NUCLEOTIDE SEQUENCE [LARGE SCALE GENOMIC DNA]</scope>
</reference>